<sequence>MGFFGTTFRLMLGGVFGVYVAQNYDVPNLRELARSGLAMAKQVEETNRRRCPLDKINDFGQDPSRKKI</sequence>
<evidence type="ECO:0000313" key="2">
    <source>
        <dbReference type="EMBL" id="CDP19509.1"/>
    </source>
</evidence>
<evidence type="ECO:0000256" key="1">
    <source>
        <dbReference type="SAM" id="SignalP"/>
    </source>
</evidence>
<dbReference type="EMBL" id="HG739608">
    <property type="protein sequence ID" value="CDP19509.1"/>
    <property type="molecule type" value="Genomic_DNA"/>
</dbReference>
<keyword evidence="1" id="KW-0732">Signal</keyword>
<dbReference type="STRING" id="49390.A0A068VG11"/>
<reference evidence="3" key="1">
    <citation type="journal article" date="2014" name="Science">
        <title>The coffee genome provides insight into the convergent evolution of caffeine biosynthesis.</title>
        <authorList>
            <person name="Denoeud F."/>
            <person name="Carretero-Paulet L."/>
            <person name="Dereeper A."/>
            <person name="Droc G."/>
            <person name="Guyot R."/>
            <person name="Pietrella M."/>
            <person name="Zheng C."/>
            <person name="Alberti A."/>
            <person name="Anthony F."/>
            <person name="Aprea G."/>
            <person name="Aury J.M."/>
            <person name="Bento P."/>
            <person name="Bernard M."/>
            <person name="Bocs S."/>
            <person name="Campa C."/>
            <person name="Cenci A."/>
            <person name="Combes M.C."/>
            <person name="Crouzillat D."/>
            <person name="Da Silva C."/>
            <person name="Daddiego L."/>
            <person name="De Bellis F."/>
            <person name="Dussert S."/>
            <person name="Garsmeur O."/>
            <person name="Gayraud T."/>
            <person name="Guignon V."/>
            <person name="Jahn K."/>
            <person name="Jamilloux V."/>
            <person name="Joet T."/>
            <person name="Labadie K."/>
            <person name="Lan T."/>
            <person name="Leclercq J."/>
            <person name="Lepelley M."/>
            <person name="Leroy T."/>
            <person name="Li L.T."/>
            <person name="Librado P."/>
            <person name="Lopez L."/>
            <person name="Munoz A."/>
            <person name="Noel B."/>
            <person name="Pallavicini A."/>
            <person name="Perrotta G."/>
            <person name="Poncet V."/>
            <person name="Pot D."/>
            <person name="Priyono X."/>
            <person name="Rigoreau M."/>
            <person name="Rouard M."/>
            <person name="Rozas J."/>
            <person name="Tranchant-Dubreuil C."/>
            <person name="VanBuren R."/>
            <person name="Zhang Q."/>
            <person name="Andrade A.C."/>
            <person name="Argout X."/>
            <person name="Bertrand B."/>
            <person name="de Kochko A."/>
            <person name="Graziosi G."/>
            <person name="Henry R.J."/>
            <person name="Jayarama X."/>
            <person name="Ming R."/>
            <person name="Nagai C."/>
            <person name="Rounsley S."/>
            <person name="Sankoff D."/>
            <person name="Giuliano G."/>
            <person name="Albert V.A."/>
            <person name="Wincker P."/>
            <person name="Lashermes P."/>
        </authorList>
    </citation>
    <scope>NUCLEOTIDE SEQUENCE [LARGE SCALE GENOMIC DNA]</scope>
    <source>
        <strain evidence="3">cv. DH200-94</strain>
    </source>
</reference>
<dbReference type="InterPro" id="IPR027854">
    <property type="entry name" value="STMP1"/>
</dbReference>
<gene>
    <name evidence="2" type="ORF">GSCOC_T00002337001</name>
</gene>
<dbReference type="AlphaFoldDB" id="A0A068VG11"/>
<accession>A0A068VG11</accession>
<dbReference type="Pfam" id="PF15054">
    <property type="entry name" value="DUF4535"/>
    <property type="match status" value="1"/>
</dbReference>
<proteinExistence type="predicted"/>
<evidence type="ECO:0000313" key="3">
    <source>
        <dbReference type="Proteomes" id="UP000295252"/>
    </source>
</evidence>
<dbReference type="OrthoDB" id="2012160at2759"/>
<keyword evidence="3" id="KW-1185">Reference proteome</keyword>
<feature type="chain" id="PRO_5001655900" evidence="1">
    <location>
        <begin position="18"/>
        <end position="68"/>
    </location>
</feature>
<protein>
    <submittedName>
        <fullName evidence="2">Uncharacterized protein</fullName>
    </submittedName>
</protein>
<dbReference type="InParanoid" id="A0A068VG11"/>
<name>A0A068VG11_COFCA</name>
<dbReference type="PANTHER" id="PTHR33528">
    <property type="entry name" value="OS07G0239500 PROTEIN"/>
    <property type="match status" value="1"/>
</dbReference>
<dbReference type="PhylomeDB" id="A0A068VG11"/>
<feature type="signal peptide" evidence="1">
    <location>
        <begin position="1"/>
        <end position="17"/>
    </location>
</feature>
<organism evidence="2 3">
    <name type="scientific">Coffea canephora</name>
    <name type="common">Robusta coffee</name>
    <dbReference type="NCBI Taxonomy" id="49390"/>
    <lineage>
        <taxon>Eukaryota</taxon>
        <taxon>Viridiplantae</taxon>
        <taxon>Streptophyta</taxon>
        <taxon>Embryophyta</taxon>
        <taxon>Tracheophyta</taxon>
        <taxon>Spermatophyta</taxon>
        <taxon>Magnoliopsida</taxon>
        <taxon>eudicotyledons</taxon>
        <taxon>Gunneridae</taxon>
        <taxon>Pentapetalae</taxon>
        <taxon>asterids</taxon>
        <taxon>lamiids</taxon>
        <taxon>Gentianales</taxon>
        <taxon>Rubiaceae</taxon>
        <taxon>Ixoroideae</taxon>
        <taxon>Gardenieae complex</taxon>
        <taxon>Bertiereae - Coffeeae clade</taxon>
        <taxon>Coffeeae</taxon>
        <taxon>Coffea</taxon>
    </lineage>
</organism>
<dbReference type="Proteomes" id="UP000295252">
    <property type="component" value="Chromosome IV"/>
</dbReference>
<dbReference type="PANTHER" id="PTHR33528:SF14">
    <property type="entry name" value="SOLUTE CARRIER FAMILY 35 MEMBER A4"/>
    <property type="match status" value="1"/>
</dbReference>
<dbReference type="Gramene" id="CDP19509">
    <property type="protein sequence ID" value="CDP19509"/>
    <property type="gene ID" value="GSCOC_T00002337001"/>
</dbReference>